<dbReference type="InterPro" id="IPR025695">
    <property type="entry name" value="DoxX-like"/>
</dbReference>
<dbReference type="SUPFAM" id="SSF51735">
    <property type="entry name" value="NAD(P)-binding Rossmann-fold domains"/>
    <property type="match status" value="1"/>
</dbReference>
<dbReference type="EMBL" id="CP140152">
    <property type="protein sequence ID" value="WQH04159.1"/>
    <property type="molecule type" value="Genomic_DNA"/>
</dbReference>
<dbReference type="PANTHER" id="PTHR12126">
    <property type="entry name" value="NADH-UBIQUINONE OXIDOREDUCTASE 39 KDA SUBUNIT-RELATED"/>
    <property type="match status" value="1"/>
</dbReference>
<dbReference type="GeneID" id="43165119"/>
<accession>A0ABZ0XXQ3</accession>
<evidence type="ECO:0000259" key="2">
    <source>
        <dbReference type="Pfam" id="PF01370"/>
    </source>
</evidence>
<keyword evidence="1" id="KW-0812">Transmembrane</keyword>
<feature type="transmembrane region" description="Helical" evidence="1">
    <location>
        <begin position="300"/>
        <end position="327"/>
    </location>
</feature>
<dbReference type="Pfam" id="PF13781">
    <property type="entry name" value="DoxX_3"/>
    <property type="match status" value="1"/>
</dbReference>
<dbReference type="Pfam" id="PF01370">
    <property type="entry name" value="Epimerase"/>
    <property type="match status" value="1"/>
</dbReference>
<name>A0ABZ0XXQ3_9BURK</name>
<dbReference type="InterPro" id="IPR051207">
    <property type="entry name" value="ComplexI_NDUFA9_subunit"/>
</dbReference>
<dbReference type="InterPro" id="IPR001509">
    <property type="entry name" value="Epimerase_deHydtase"/>
</dbReference>
<dbReference type="PANTHER" id="PTHR12126:SF11">
    <property type="entry name" value="NADH DEHYDROGENASE [UBIQUINONE] 1 ALPHA SUBCOMPLEX SUBUNIT 9, MITOCHONDRIAL"/>
    <property type="match status" value="1"/>
</dbReference>
<dbReference type="RefSeq" id="WP_019923507.1">
    <property type="nucleotide sequence ID" value="NZ_CP140152.1"/>
</dbReference>
<protein>
    <submittedName>
        <fullName evidence="3">SDR family oxidoreductase</fullName>
    </submittedName>
</protein>
<keyword evidence="1" id="KW-1133">Transmembrane helix</keyword>
<gene>
    <name evidence="3" type="ORF">SR858_24435</name>
</gene>
<reference evidence="3 4" key="1">
    <citation type="submission" date="2023-11" db="EMBL/GenBank/DDBJ databases">
        <title>MicrobeMod: A computational toolkit for identifying prokaryotic methylation and restriction-modification with nanopore sequencing.</title>
        <authorList>
            <person name="Crits-Christoph A."/>
            <person name="Kang S.C."/>
            <person name="Lee H."/>
            <person name="Ostrov N."/>
        </authorList>
    </citation>
    <scope>NUCLEOTIDE SEQUENCE [LARGE SCALE GENOMIC DNA]</scope>
    <source>
        <strain evidence="3 4">ATCC 25935</strain>
    </source>
</reference>
<evidence type="ECO:0000313" key="4">
    <source>
        <dbReference type="Proteomes" id="UP001326110"/>
    </source>
</evidence>
<feature type="transmembrane region" description="Helical" evidence="1">
    <location>
        <begin position="371"/>
        <end position="390"/>
    </location>
</feature>
<keyword evidence="1" id="KW-0472">Membrane</keyword>
<evidence type="ECO:0000256" key="1">
    <source>
        <dbReference type="SAM" id="Phobius"/>
    </source>
</evidence>
<keyword evidence="4" id="KW-1185">Reference proteome</keyword>
<evidence type="ECO:0000313" key="3">
    <source>
        <dbReference type="EMBL" id="WQH04159.1"/>
    </source>
</evidence>
<proteinExistence type="predicted"/>
<feature type="domain" description="NAD-dependent epimerase/dehydratase" evidence="2">
    <location>
        <begin position="3"/>
        <end position="197"/>
    </location>
</feature>
<sequence length="427" mass="45908">MRVLVIGATGLVGVHVMWALRTAGLEVDGASRRRPAGAAAHHWFELDFGSMTAVQQWLPLLHGYDAVVNAVGIIRETREGDFDRLHRAAPVALFAACEQLGLRVLQVSALGSHPQAATGYWRSKGVAEADLLARNVDATIIRPSLVYGDDGASSALFRMLAILPVLMLPAAHRALVQPIHVADLADVVVRLLTTQAALPRELAVVGPRAMTMAGYLADLRRGMQAPAALVVTLPAPVARAAAHLAALAPSSAFTPESLLMLERSADGSNTADAAPAQALLGRPLRDPATFARPAQRITAAWSWGAPLVTVAIALMWLITAYVSWFAWPHAESRSWLGACGVPPAWQEPVLLAASVTDAAIGVLLLLRPRRWLWAAQLALVGGYTAMLSVFLPDFWRHPFGPLTKNLPLLALMLLMWRASPRNHRGER</sequence>
<dbReference type="Proteomes" id="UP001326110">
    <property type="component" value="Chromosome"/>
</dbReference>
<dbReference type="Gene3D" id="3.40.50.720">
    <property type="entry name" value="NAD(P)-binding Rossmann-like Domain"/>
    <property type="match status" value="1"/>
</dbReference>
<organism evidence="3 4">
    <name type="scientific">Duganella zoogloeoides</name>
    <dbReference type="NCBI Taxonomy" id="75659"/>
    <lineage>
        <taxon>Bacteria</taxon>
        <taxon>Pseudomonadati</taxon>
        <taxon>Pseudomonadota</taxon>
        <taxon>Betaproteobacteria</taxon>
        <taxon>Burkholderiales</taxon>
        <taxon>Oxalobacteraceae</taxon>
        <taxon>Telluria group</taxon>
        <taxon>Duganella</taxon>
    </lineage>
</organism>
<dbReference type="InterPro" id="IPR036291">
    <property type="entry name" value="NAD(P)-bd_dom_sf"/>
</dbReference>